<protein>
    <submittedName>
        <fullName evidence="1">Uncharacterized protein</fullName>
    </submittedName>
</protein>
<organism evidence="1 2">
    <name type="scientific">Mycena sanguinolenta</name>
    <dbReference type="NCBI Taxonomy" id="230812"/>
    <lineage>
        <taxon>Eukaryota</taxon>
        <taxon>Fungi</taxon>
        <taxon>Dikarya</taxon>
        <taxon>Basidiomycota</taxon>
        <taxon>Agaricomycotina</taxon>
        <taxon>Agaricomycetes</taxon>
        <taxon>Agaricomycetidae</taxon>
        <taxon>Agaricales</taxon>
        <taxon>Marasmiineae</taxon>
        <taxon>Mycenaceae</taxon>
        <taxon>Mycena</taxon>
    </lineage>
</organism>
<evidence type="ECO:0000313" key="1">
    <source>
        <dbReference type="EMBL" id="KAF7377551.1"/>
    </source>
</evidence>
<gene>
    <name evidence="1" type="ORF">MSAN_00177400</name>
</gene>
<name>A0A8H6ZIJ2_9AGAR</name>
<reference evidence="1" key="1">
    <citation type="submission" date="2020-05" db="EMBL/GenBank/DDBJ databases">
        <title>Mycena genomes resolve the evolution of fungal bioluminescence.</title>
        <authorList>
            <person name="Tsai I.J."/>
        </authorList>
    </citation>
    <scope>NUCLEOTIDE SEQUENCE</scope>
    <source>
        <strain evidence="1">160909Yilan</strain>
    </source>
</reference>
<dbReference type="AlphaFoldDB" id="A0A8H6ZIJ2"/>
<dbReference type="InterPro" id="IPR032675">
    <property type="entry name" value="LRR_dom_sf"/>
</dbReference>
<evidence type="ECO:0000313" key="2">
    <source>
        <dbReference type="Proteomes" id="UP000623467"/>
    </source>
</evidence>
<accession>A0A8H6ZIJ2</accession>
<sequence>MYISAQTTPTHKPYWQCCGSVLKSYHWLFSHGGPELLELLKELRGIRRWSGFVLFDLSVIDFNLPAFRSVTHMDVYDDVDSDAPSTALLCAGLSALPALTHLCLNRGVDGQILQNLLHGCPHLQILVNMWGDRIDAIAAAGVEDIRYVVVVCDALDYWFDWEVGARGGTDFWAAADDFVRRKRGREIEESCYLLEKW</sequence>
<dbReference type="Gene3D" id="3.80.10.10">
    <property type="entry name" value="Ribonuclease Inhibitor"/>
    <property type="match status" value="1"/>
</dbReference>
<comment type="caution">
    <text evidence="1">The sequence shown here is derived from an EMBL/GenBank/DDBJ whole genome shotgun (WGS) entry which is preliminary data.</text>
</comment>
<dbReference type="Proteomes" id="UP000623467">
    <property type="component" value="Unassembled WGS sequence"/>
</dbReference>
<dbReference type="EMBL" id="JACAZH010000001">
    <property type="protein sequence ID" value="KAF7377551.1"/>
    <property type="molecule type" value="Genomic_DNA"/>
</dbReference>
<dbReference type="OrthoDB" id="3145912at2759"/>
<proteinExistence type="predicted"/>
<keyword evidence="2" id="KW-1185">Reference proteome</keyword>